<dbReference type="EMBL" id="SWJQ01000075">
    <property type="protein sequence ID" value="TRZ23335.1"/>
    <property type="molecule type" value="Genomic_DNA"/>
</dbReference>
<dbReference type="Proteomes" id="UP000796761">
    <property type="component" value="Unassembled WGS sequence"/>
</dbReference>
<gene>
    <name evidence="2" type="ORF">HGM15179_003752</name>
</gene>
<feature type="region of interest" description="Disordered" evidence="1">
    <location>
        <begin position="1"/>
        <end position="35"/>
    </location>
</feature>
<feature type="non-terminal residue" evidence="2">
    <location>
        <position position="191"/>
    </location>
</feature>
<organism evidence="2 3">
    <name type="scientific">Zosterops borbonicus</name>
    <dbReference type="NCBI Taxonomy" id="364589"/>
    <lineage>
        <taxon>Eukaryota</taxon>
        <taxon>Metazoa</taxon>
        <taxon>Chordata</taxon>
        <taxon>Craniata</taxon>
        <taxon>Vertebrata</taxon>
        <taxon>Euteleostomi</taxon>
        <taxon>Archelosauria</taxon>
        <taxon>Archosauria</taxon>
        <taxon>Dinosauria</taxon>
        <taxon>Saurischia</taxon>
        <taxon>Theropoda</taxon>
        <taxon>Coelurosauria</taxon>
        <taxon>Aves</taxon>
        <taxon>Neognathae</taxon>
        <taxon>Neoaves</taxon>
        <taxon>Telluraves</taxon>
        <taxon>Australaves</taxon>
        <taxon>Passeriformes</taxon>
        <taxon>Sylvioidea</taxon>
        <taxon>Zosteropidae</taxon>
        <taxon>Zosterops</taxon>
    </lineage>
</organism>
<accession>A0A8K1GTX5</accession>
<feature type="compositionally biased region" description="Low complexity" evidence="1">
    <location>
        <begin position="84"/>
        <end position="99"/>
    </location>
</feature>
<feature type="compositionally biased region" description="Low complexity" evidence="1">
    <location>
        <begin position="147"/>
        <end position="165"/>
    </location>
</feature>
<feature type="non-terminal residue" evidence="2">
    <location>
        <position position="1"/>
    </location>
</feature>
<evidence type="ECO:0000313" key="2">
    <source>
        <dbReference type="EMBL" id="TRZ23335.1"/>
    </source>
</evidence>
<dbReference type="AlphaFoldDB" id="A0A8K1GTX5"/>
<keyword evidence="3" id="KW-1185">Reference proteome</keyword>
<comment type="caution">
    <text evidence="2">The sequence shown here is derived from an EMBL/GenBank/DDBJ whole genome shotgun (WGS) entry which is preliminary data.</text>
</comment>
<name>A0A8K1GTX5_9PASS</name>
<evidence type="ECO:0000256" key="1">
    <source>
        <dbReference type="SAM" id="MobiDB-lite"/>
    </source>
</evidence>
<proteinExistence type="predicted"/>
<feature type="compositionally biased region" description="Polar residues" evidence="1">
    <location>
        <begin position="1"/>
        <end position="13"/>
    </location>
</feature>
<reference evidence="2" key="1">
    <citation type="submission" date="2019-04" db="EMBL/GenBank/DDBJ databases">
        <title>Genome assembly of Zosterops borbonicus 15179.</title>
        <authorList>
            <person name="Leroy T."/>
            <person name="Anselmetti Y."/>
            <person name="Tilak M.-K."/>
            <person name="Nabholz B."/>
        </authorList>
    </citation>
    <scope>NUCLEOTIDE SEQUENCE</scope>
    <source>
        <strain evidence="2">HGM_15179</strain>
        <tissue evidence="2">Muscle</tissue>
    </source>
</reference>
<sequence>HSMGRSTQHSPQGSHCAPKHPAHPSTAPRISPVPHTSLHGAQLLQHPLLPRHPSMEHIPQATPTPHTFQGARLPDYPPPASHIPPWSTAPAACAAPSPSLHGAHPPGIPCSPHIPGSTAPRASPAPHTAVPRASPALHASPGGSQTPRHPLQPLSSPRRLLWGTPGTPPAPGLGGAVRVPVPGARPALTAL</sequence>
<protein>
    <submittedName>
        <fullName evidence="2">Uncharacterized protein</fullName>
    </submittedName>
</protein>
<evidence type="ECO:0000313" key="3">
    <source>
        <dbReference type="Proteomes" id="UP000796761"/>
    </source>
</evidence>
<feature type="region of interest" description="Disordered" evidence="1">
    <location>
        <begin position="52"/>
        <end position="180"/>
    </location>
</feature>